<protein>
    <recommendedName>
        <fullName evidence="4">Tetratricopeptide repeat protein</fullName>
    </recommendedName>
</protein>
<dbReference type="AlphaFoldDB" id="A0A1H6FGL6"/>
<reference evidence="1 3" key="1">
    <citation type="submission" date="2016-10" db="EMBL/GenBank/DDBJ databases">
        <authorList>
            <person name="de Groot N.N."/>
        </authorList>
    </citation>
    <scope>NUCLEOTIDE SEQUENCE [LARGE SCALE GENOMIC DNA]</scope>
    <source>
        <strain evidence="1">MBHS1</strain>
    </source>
</reference>
<dbReference type="Proteomes" id="UP000236724">
    <property type="component" value="Unassembled WGS sequence"/>
</dbReference>
<dbReference type="OrthoDB" id="8708240at2"/>
<evidence type="ECO:0000313" key="1">
    <source>
        <dbReference type="EMBL" id="SEH09177.1"/>
    </source>
</evidence>
<evidence type="ECO:0008006" key="4">
    <source>
        <dbReference type="Google" id="ProtNLM"/>
    </source>
</evidence>
<organism evidence="1 3">
    <name type="scientific">Candidatus Venteria ishoeyi</name>
    <dbReference type="NCBI Taxonomy" id="1899563"/>
    <lineage>
        <taxon>Bacteria</taxon>
        <taxon>Pseudomonadati</taxon>
        <taxon>Pseudomonadota</taxon>
        <taxon>Gammaproteobacteria</taxon>
        <taxon>Thiotrichales</taxon>
        <taxon>Thiotrichaceae</taxon>
        <taxon>Venteria</taxon>
    </lineage>
</organism>
<proteinExistence type="predicted"/>
<accession>A0A1H6FGL6</accession>
<dbReference type="RefSeq" id="WP_103922652.1">
    <property type="nucleotide sequence ID" value="NZ_FMSV02000558.1"/>
</dbReference>
<sequence length="244" mass="28769">MSKFRTYYQKFSAKYQRSSIRLTLNSRRVEFGFFAFALCLQFLLPARLPVPPQSDNALPTPPDVSYLSMLGLGDNTFSARLLMLWLQAFDIRHQHNFQEFDYLYLRQWLSQILALDPHSQYPLLAATRIYAEVADPERRRMMLGFVYQAFLAAPKKRWRWLADAVVQAKHRLQDKALTLKYAKALAVHRDDGLPYEVTHLYALALIELGQEQEARQYMHDLLKRYPQMENQERLYIESFLNGKK</sequence>
<gene>
    <name evidence="1" type="ORF">MBHS_05071</name>
    <name evidence="2" type="ORF">MBHS_05201</name>
</gene>
<evidence type="ECO:0000313" key="3">
    <source>
        <dbReference type="Proteomes" id="UP000236724"/>
    </source>
</evidence>
<keyword evidence="3" id="KW-1185">Reference proteome</keyword>
<dbReference type="EMBL" id="FMSV02000559">
    <property type="protein sequence ID" value="SEH09306.1"/>
    <property type="molecule type" value="Genomic_DNA"/>
</dbReference>
<name>A0A1H6FGL6_9GAMM</name>
<evidence type="ECO:0000313" key="2">
    <source>
        <dbReference type="EMBL" id="SEH09306.1"/>
    </source>
</evidence>
<dbReference type="EMBL" id="FMSV02000558">
    <property type="protein sequence ID" value="SEH09177.1"/>
    <property type="molecule type" value="Genomic_DNA"/>
</dbReference>